<feature type="region of interest" description="Disordered" evidence="1">
    <location>
        <begin position="305"/>
        <end position="367"/>
    </location>
</feature>
<reference evidence="2 3" key="1">
    <citation type="journal article" date="2015" name="Sci. Rep.">
        <title>Chromosome-level genome map provides insights into diverse defense mechanisms in the medicinal fungus Ganoderma sinense.</title>
        <authorList>
            <person name="Zhu Y."/>
            <person name="Xu J."/>
            <person name="Sun C."/>
            <person name="Zhou S."/>
            <person name="Xu H."/>
            <person name="Nelson D.R."/>
            <person name="Qian J."/>
            <person name="Song J."/>
            <person name="Luo H."/>
            <person name="Xiang L."/>
            <person name="Li Y."/>
            <person name="Xu Z."/>
            <person name="Ji A."/>
            <person name="Wang L."/>
            <person name="Lu S."/>
            <person name="Hayward A."/>
            <person name="Sun W."/>
            <person name="Li X."/>
            <person name="Schwartz D.C."/>
            <person name="Wang Y."/>
            <person name="Chen S."/>
        </authorList>
    </citation>
    <scope>NUCLEOTIDE SEQUENCE [LARGE SCALE GENOMIC DNA]</scope>
    <source>
        <strain evidence="2 3">ZZ0214-1</strain>
    </source>
</reference>
<dbReference type="PRINTS" id="PR01217">
    <property type="entry name" value="PRICHEXTENSN"/>
</dbReference>
<proteinExistence type="predicted"/>
<feature type="region of interest" description="Disordered" evidence="1">
    <location>
        <begin position="62"/>
        <end position="135"/>
    </location>
</feature>
<feature type="compositionally biased region" description="Pro residues" evidence="1">
    <location>
        <begin position="229"/>
        <end position="242"/>
    </location>
</feature>
<feature type="region of interest" description="Disordered" evidence="1">
    <location>
        <begin position="194"/>
        <end position="251"/>
    </location>
</feature>
<feature type="compositionally biased region" description="Polar residues" evidence="1">
    <location>
        <begin position="345"/>
        <end position="357"/>
    </location>
</feature>
<sequence>MGIRELACDGMMFGQAAILGFRWMIVVALPYPDTLEPSSNASRLRSLTDLTASVHNSLLVPAQCRPNHSNTPSRPVPRPPTFPPSRLPPSLNMTLPSPKRACPRPSHDAPVPLGEPPYKRPKTHHAPYSLSTSQPCGSNTISPPIAFLPTCDQSPRPLTSCASNCNEVPEPQALGDFQSVLSLPFDHRMPRGLDYASLSGNPTAPSRTDAAPPDNYIPQDEAFATSPSNSPPSPASSRPGPPMIFSFGPEVDSPTFSGQYTTVTKERHLVSPDWGTRDLGPLWDPFYNINYSQLPLPGSLVGAVDPLRVDNSNHPTQQNDPPSPLSRSMSRSSFASSSYAGDYPTPTSDSTAVTTPAPSEGCIGSPSEHPQVLFGQDFLLAVEAKKGEHEHSYVSGSATFSPTTFTLNFSHPQATSLPPTSNAVPLSTARRHSEPANLAACNFPSFFVQCHEASSQVMSVPGDSMTHSIADNLVSLTSASASHSVPSSIAPHQTQLPTLLHPRPVRAFKPQILLSELHYDPKDFIRRRSEPIIPLPELDVSSHIPLDVVAEDDEDEESMEVEDSCLFEEVAEEGCDEQAFDLFGEDGSWTGTESENFFSYNDWSWLQSVSSGPQPAQQAAFVIPPSQVPVSYGAAGWNMY</sequence>
<dbReference type="OrthoDB" id="2754409at2759"/>
<organism evidence="2 3">
    <name type="scientific">Ganoderma sinense ZZ0214-1</name>
    <dbReference type="NCBI Taxonomy" id="1077348"/>
    <lineage>
        <taxon>Eukaryota</taxon>
        <taxon>Fungi</taxon>
        <taxon>Dikarya</taxon>
        <taxon>Basidiomycota</taxon>
        <taxon>Agaricomycotina</taxon>
        <taxon>Agaricomycetes</taxon>
        <taxon>Polyporales</taxon>
        <taxon>Polyporaceae</taxon>
        <taxon>Ganoderma</taxon>
    </lineage>
</organism>
<evidence type="ECO:0000313" key="3">
    <source>
        <dbReference type="Proteomes" id="UP000230002"/>
    </source>
</evidence>
<evidence type="ECO:0000256" key="1">
    <source>
        <dbReference type="SAM" id="MobiDB-lite"/>
    </source>
</evidence>
<evidence type="ECO:0000313" key="2">
    <source>
        <dbReference type="EMBL" id="PIL31506.1"/>
    </source>
</evidence>
<feature type="compositionally biased region" description="Pro residues" evidence="1">
    <location>
        <begin position="74"/>
        <end position="87"/>
    </location>
</feature>
<accession>A0A2G8SCK5</accession>
<gene>
    <name evidence="2" type="ORF">GSI_06208</name>
</gene>
<dbReference type="AlphaFoldDB" id="A0A2G8SCK5"/>
<keyword evidence="3" id="KW-1185">Reference proteome</keyword>
<feature type="compositionally biased region" description="Polar residues" evidence="1">
    <location>
        <begin position="310"/>
        <end position="320"/>
    </location>
</feature>
<protein>
    <submittedName>
        <fullName evidence="2">Uncharacterized protein</fullName>
    </submittedName>
</protein>
<comment type="caution">
    <text evidence="2">The sequence shown here is derived from an EMBL/GenBank/DDBJ whole genome shotgun (WGS) entry which is preliminary data.</text>
</comment>
<feature type="compositionally biased region" description="Low complexity" evidence="1">
    <location>
        <begin position="325"/>
        <end position="338"/>
    </location>
</feature>
<dbReference type="Proteomes" id="UP000230002">
    <property type="component" value="Unassembled WGS sequence"/>
</dbReference>
<dbReference type="EMBL" id="AYKW01000012">
    <property type="protein sequence ID" value="PIL31506.1"/>
    <property type="molecule type" value="Genomic_DNA"/>
</dbReference>
<name>A0A2G8SCK5_9APHY</name>